<name>A0A2P7TX81_9NEIS</name>
<comment type="caution">
    <text evidence="6">The sequence shown here is derived from an EMBL/GenBank/DDBJ whole genome shotgun (WGS) entry which is preliminary data.</text>
</comment>
<dbReference type="OrthoDB" id="9816242at2"/>
<dbReference type="SUPFAM" id="SSF54427">
    <property type="entry name" value="NTF2-like"/>
    <property type="match status" value="1"/>
</dbReference>
<evidence type="ECO:0000256" key="1">
    <source>
        <dbReference type="ARBA" id="ARBA00004167"/>
    </source>
</evidence>
<comment type="subcellular location">
    <subcellularLocation>
        <location evidence="1">Membrane</location>
        <topology evidence="1">Single-pass membrane protein</topology>
    </subcellularLocation>
</comment>
<evidence type="ECO:0000256" key="4">
    <source>
        <dbReference type="ARBA" id="ARBA00023136"/>
    </source>
</evidence>
<sequence>MRWGGALVRCTAQVRFEKRMMPVTGDLSKTLPVQNWIATIGFEYADQPMGETECRINPLGFQVTSYRINPETAP</sequence>
<keyword evidence="4" id="KW-0472">Membrane</keyword>
<feature type="domain" description="Bacterial virulence protein VirB8" evidence="5">
    <location>
        <begin position="11"/>
        <end position="71"/>
    </location>
</feature>
<accession>A0A2P7TX81</accession>
<dbReference type="AlphaFoldDB" id="A0A2P7TX81"/>
<evidence type="ECO:0000256" key="3">
    <source>
        <dbReference type="ARBA" id="ARBA00022989"/>
    </source>
</evidence>
<dbReference type="GO" id="GO:0016020">
    <property type="term" value="C:membrane"/>
    <property type="evidence" value="ECO:0007669"/>
    <property type="project" value="UniProtKB-SubCell"/>
</dbReference>
<dbReference type="Proteomes" id="UP000241868">
    <property type="component" value="Unassembled WGS sequence"/>
</dbReference>
<evidence type="ECO:0000259" key="5">
    <source>
        <dbReference type="Pfam" id="PF04335"/>
    </source>
</evidence>
<evidence type="ECO:0000313" key="6">
    <source>
        <dbReference type="EMBL" id="PSJ79330.1"/>
    </source>
</evidence>
<reference evidence="6 7" key="1">
    <citation type="submission" date="2018-03" db="EMBL/GenBank/DDBJ databases">
        <title>Neisseria weixii sp. nov., isolated from the intestinal contents of Tibetan Plateau pika (Ochotona curzoniae) in Yushu, Qinghai Province, China.</title>
        <authorList>
            <person name="Gui Z."/>
        </authorList>
    </citation>
    <scope>NUCLEOTIDE SEQUENCE [LARGE SCALE GENOMIC DNA]</scope>
    <source>
        <strain evidence="6 7">ATCC 51483</strain>
    </source>
</reference>
<proteinExistence type="predicted"/>
<dbReference type="CDD" id="cd16424">
    <property type="entry name" value="VirB8"/>
    <property type="match status" value="1"/>
</dbReference>
<dbReference type="InterPro" id="IPR032710">
    <property type="entry name" value="NTF2-like_dom_sf"/>
</dbReference>
<dbReference type="EMBL" id="PXYY01000127">
    <property type="protein sequence ID" value="PSJ79330.1"/>
    <property type="molecule type" value="Genomic_DNA"/>
</dbReference>
<organism evidence="6 7">
    <name type="scientific">Neisseria iguanae</name>
    <dbReference type="NCBI Taxonomy" id="90242"/>
    <lineage>
        <taxon>Bacteria</taxon>
        <taxon>Pseudomonadati</taxon>
        <taxon>Pseudomonadota</taxon>
        <taxon>Betaproteobacteria</taxon>
        <taxon>Neisseriales</taxon>
        <taxon>Neisseriaceae</taxon>
        <taxon>Neisseria</taxon>
    </lineage>
</organism>
<gene>
    <name evidence="6" type="ORF">C7N83_12845</name>
</gene>
<dbReference type="InterPro" id="IPR007430">
    <property type="entry name" value="VirB8"/>
</dbReference>
<evidence type="ECO:0000256" key="2">
    <source>
        <dbReference type="ARBA" id="ARBA00022692"/>
    </source>
</evidence>
<dbReference type="Pfam" id="PF04335">
    <property type="entry name" value="VirB8"/>
    <property type="match status" value="1"/>
</dbReference>
<protein>
    <recommendedName>
        <fullName evidence="5">Bacterial virulence protein VirB8 domain-containing protein</fullName>
    </recommendedName>
</protein>
<evidence type="ECO:0000313" key="7">
    <source>
        <dbReference type="Proteomes" id="UP000241868"/>
    </source>
</evidence>
<keyword evidence="7" id="KW-1185">Reference proteome</keyword>
<keyword evidence="2" id="KW-0812">Transmembrane</keyword>
<keyword evidence="3" id="KW-1133">Transmembrane helix</keyword>
<dbReference type="Gene3D" id="3.10.450.230">
    <property type="entry name" value="VirB8 protein"/>
    <property type="match status" value="1"/>
</dbReference>